<evidence type="ECO:0000313" key="5">
    <source>
        <dbReference type="Proteomes" id="UP000273143"/>
    </source>
</evidence>
<dbReference type="RefSeq" id="WP_127161913.1">
    <property type="nucleotide sequence ID" value="NZ_CP029822.1"/>
</dbReference>
<sequence>MRKKTIYTILSLSPLIFNGSTFAQITNNPDDIFWSIGIGINLELYTSIGNLLEDSNVTFNDNTYINFHNDNGFFTGSFNNLKGNNVDIYLNTDIQGERGDRILIKENVFGSYKIHISNKGSSATTGRERLTIVEATNNQATWTLFNKVEVGAYEYSIRPTQENANNIELYSPNGGQTTTTAEAATSFLNIAYLTTYIENQTLLQRLGDLRNSEVVGVKNDGLWIKGFGGKLSSFSGNTVKGFDMTYTGTQLGIDKNIESDYGRFVVGVMAGLTRTNPNYREGNGTGKNYTAGLYATYLDDNGIYVDNVIKYNSMHNQFSVKDTAGSAVKGTGKTQGIMLSTEIGKRFWLNEHKQGFYLEPQTQLSYGYQNGDTVQANNGLKVGLSHYNSTLVRVSGIVGYQVQGENPVNVYLKTGLMREMSGTASYRFNHGEKKGHSFRSNWFDNGIGASVTINKQHNIYAEADYSTGNQFDNAMLNLGYRYSF</sequence>
<evidence type="ECO:0000256" key="1">
    <source>
        <dbReference type="ARBA" id="ARBA00022729"/>
    </source>
</evidence>
<dbReference type="GO" id="GO:0019867">
    <property type="term" value="C:outer membrane"/>
    <property type="evidence" value="ECO:0007669"/>
    <property type="project" value="InterPro"/>
</dbReference>
<dbReference type="Gene3D" id="2.160.20.20">
    <property type="match status" value="1"/>
</dbReference>
<accession>A0A3S9XBB9</accession>
<evidence type="ECO:0000256" key="2">
    <source>
        <dbReference type="SAM" id="SignalP"/>
    </source>
</evidence>
<feature type="chain" id="PRO_5019500888" evidence="2">
    <location>
        <begin position="24"/>
        <end position="484"/>
    </location>
</feature>
<dbReference type="NCBIfam" id="TIGR01414">
    <property type="entry name" value="autotrans_barl"/>
    <property type="match status" value="1"/>
</dbReference>
<dbReference type="InterPro" id="IPR011050">
    <property type="entry name" value="Pectin_lyase_fold/virulence"/>
</dbReference>
<dbReference type="Gene3D" id="2.40.128.130">
    <property type="entry name" value="Autotransporter beta-domain"/>
    <property type="match status" value="1"/>
</dbReference>
<dbReference type="PROSITE" id="PS51208">
    <property type="entry name" value="AUTOTRANSPORTER"/>
    <property type="match status" value="1"/>
</dbReference>
<dbReference type="Proteomes" id="UP000273143">
    <property type="component" value="Chromosome"/>
</dbReference>
<dbReference type="InterPro" id="IPR004899">
    <property type="entry name" value="Pertactin_central"/>
</dbReference>
<dbReference type="SUPFAM" id="SSF51126">
    <property type="entry name" value="Pectin lyase-like"/>
    <property type="match status" value="1"/>
</dbReference>
<dbReference type="KEGG" id="emo:DM558_02580"/>
<dbReference type="PANTHER" id="PTHR35037">
    <property type="entry name" value="C-TERMINAL REGION OF AIDA-LIKE PROTEIN"/>
    <property type="match status" value="1"/>
</dbReference>
<dbReference type="SMART" id="SM00869">
    <property type="entry name" value="Autotransporter"/>
    <property type="match status" value="1"/>
</dbReference>
<dbReference type="InterPro" id="IPR012332">
    <property type="entry name" value="Autotransporter_pectin_lyase_C"/>
</dbReference>
<dbReference type="InterPro" id="IPR005546">
    <property type="entry name" value="Autotransporte_beta"/>
</dbReference>
<protein>
    <submittedName>
        <fullName evidence="4">Autotransporter outer membrane beta-barrel domain-containing protein</fullName>
    </submittedName>
</protein>
<dbReference type="InterPro" id="IPR003991">
    <property type="entry name" value="Pertactin_virulence_factor"/>
</dbReference>
<dbReference type="Pfam" id="PF03797">
    <property type="entry name" value="Autotransporter"/>
    <property type="match status" value="1"/>
</dbReference>
<feature type="signal peptide" evidence="2">
    <location>
        <begin position="1"/>
        <end position="23"/>
    </location>
</feature>
<dbReference type="AlphaFoldDB" id="A0A3S9XBB9"/>
<dbReference type="PRINTS" id="PR01484">
    <property type="entry name" value="PRTACTNFAMLY"/>
</dbReference>
<reference evidence="5" key="1">
    <citation type="submission" date="2018-06" db="EMBL/GenBank/DDBJ databases">
        <title>Complete genome of Pseudomonas insecticola strain QZS01.</title>
        <authorList>
            <person name="Wang J."/>
            <person name="Su Q."/>
        </authorList>
    </citation>
    <scope>NUCLEOTIDE SEQUENCE [LARGE SCALE GENOMIC DNA]</scope>
    <source>
        <strain evidence="5">QZS01</strain>
    </source>
</reference>
<evidence type="ECO:0000259" key="3">
    <source>
        <dbReference type="PROSITE" id="PS51208"/>
    </source>
</evidence>
<name>A0A3S9XBB9_9GAMM</name>
<feature type="domain" description="Autotransporter" evidence="3">
    <location>
        <begin position="215"/>
        <end position="484"/>
    </location>
</feature>
<dbReference type="InterPro" id="IPR051551">
    <property type="entry name" value="Autotransporter_adhesion"/>
</dbReference>
<keyword evidence="1 2" id="KW-0732">Signal</keyword>
<dbReference type="Pfam" id="PF03212">
    <property type="entry name" value="Pertactin"/>
    <property type="match status" value="1"/>
</dbReference>
<dbReference type="PANTHER" id="PTHR35037:SF7">
    <property type="entry name" value="AUTOTRANSPORTER"/>
    <property type="match status" value="1"/>
</dbReference>
<dbReference type="InterPro" id="IPR006315">
    <property type="entry name" value="OM_autotransptr_brl_dom"/>
</dbReference>
<keyword evidence="5" id="KW-1185">Reference proteome</keyword>
<gene>
    <name evidence="4" type="ORF">DM558_02580</name>
</gene>
<dbReference type="EMBL" id="CP029822">
    <property type="protein sequence ID" value="AZS49733.1"/>
    <property type="molecule type" value="Genomic_DNA"/>
</dbReference>
<proteinExistence type="predicted"/>
<dbReference type="InterPro" id="IPR036709">
    <property type="entry name" value="Autotransporte_beta_dom_sf"/>
</dbReference>
<organism evidence="4 5">
    <name type="scientific">Entomomonas moraniae</name>
    <dbReference type="NCBI Taxonomy" id="2213226"/>
    <lineage>
        <taxon>Bacteria</taxon>
        <taxon>Pseudomonadati</taxon>
        <taxon>Pseudomonadota</taxon>
        <taxon>Gammaproteobacteria</taxon>
        <taxon>Pseudomonadales</taxon>
        <taxon>Pseudomonadaceae</taxon>
        <taxon>Entomomonas</taxon>
    </lineage>
</organism>
<evidence type="ECO:0000313" key="4">
    <source>
        <dbReference type="EMBL" id="AZS49733.1"/>
    </source>
</evidence>
<dbReference type="SUPFAM" id="SSF103515">
    <property type="entry name" value="Autotransporter"/>
    <property type="match status" value="1"/>
</dbReference>